<evidence type="ECO:0000256" key="1">
    <source>
        <dbReference type="ARBA" id="ARBA00023054"/>
    </source>
</evidence>
<keyword evidence="1 2" id="KW-0175">Coiled coil</keyword>
<dbReference type="STRING" id="48701.ENSPMEP00000029602"/>
<dbReference type="Proteomes" id="UP000261480">
    <property type="component" value="Unplaced"/>
</dbReference>
<proteinExistence type="predicted"/>
<evidence type="ECO:0000313" key="4">
    <source>
        <dbReference type="Ensembl" id="ENSPMEP00000029602.1"/>
    </source>
</evidence>
<dbReference type="Ensembl" id="ENSPMET00000032102.1">
    <property type="protein sequence ID" value="ENSPMEP00000029602.1"/>
    <property type="gene ID" value="ENSPMEG00000015427.1"/>
</dbReference>
<dbReference type="InterPro" id="IPR012331">
    <property type="entry name" value="Clathrin_H-chain_linker"/>
</dbReference>
<dbReference type="Pfam" id="PF13838">
    <property type="entry name" value="Clathrin_H_link"/>
    <property type="match status" value="1"/>
</dbReference>
<dbReference type="Gene3D" id="1.25.40.30">
    <property type="match status" value="1"/>
</dbReference>
<dbReference type="PANTHER" id="PTHR10292:SF11">
    <property type="entry name" value="CLATHRIN HEAVY CHAIN LINKER DOMAIN-CONTAINING PROTEIN 1"/>
    <property type="match status" value="1"/>
</dbReference>
<organism evidence="4 5">
    <name type="scientific">Poecilia mexicana</name>
    <dbReference type="NCBI Taxonomy" id="48701"/>
    <lineage>
        <taxon>Eukaryota</taxon>
        <taxon>Metazoa</taxon>
        <taxon>Chordata</taxon>
        <taxon>Craniata</taxon>
        <taxon>Vertebrata</taxon>
        <taxon>Euteleostomi</taxon>
        <taxon>Actinopterygii</taxon>
        <taxon>Neopterygii</taxon>
        <taxon>Teleostei</taxon>
        <taxon>Neoteleostei</taxon>
        <taxon>Acanthomorphata</taxon>
        <taxon>Ovalentaria</taxon>
        <taxon>Atherinomorphae</taxon>
        <taxon>Cyprinodontiformes</taxon>
        <taxon>Poeciliidae</taxon>
        <taxon>Poeciliinae</taxon>
        <taxon>Poecilia</taxon>
    </lineage>
</organism>
<dbReference type="PANTHER" id="PTHR10292">
    <property type="entry name" value="CLATHRIN HEAVY CHAIN RELATED"/>
    <property type="match status" value="1"/>
</dbReference>
<sequence>MNKEQNDTEDPEMSPVMDVEVYESDETFVQSLNEFIEKEKKYLQCPEEGTDELRYIVYRSAFNKVIGRTSAYRRLLLDIKSEYDGVIREMKRREEEAAASRLQSLLGYAAHITDRTSVLQNQTAELQQEVRRQKATTQSLLIPGLTVAQSEDPEVLLIHLDHLKTRRDGLLDRKILCGPVEVQTQLTFDLQEAQLHRDRLRAQNQQLMTRFRRLKLVGQRLTVWEESGQTGPLEELLGSVIQNLQEIGPDLQDEGGDEESFCIPAELLEEEEPTGLDESKLLRNHLDRFLDLLRSSQYEAAALHAARSPVLRDSDTMEMFRGVRAPPGSTPPLLLFFRALLVTAATGSQLSAALSLRGVASALQHGDVQLIANAVTLNKLTFTEAVGDALTEHAQRTRGVADLCLALASAVYQACSHHQKTALSMCRRGLVHGAAEVIKRKQLTAEESLWVLSHAPSLSLLQLLTNADDNGEAAILSVGGTFVSMLADFHRYQLALELLEGFLRRGPDVLATAILEDSSCSVDVWDQVAALCTELDRADLSRAIHSILHGPGSWTSDLEGEWVMEHVFL</sequence>
<reference evidence="4" key="1">
    <citation type="submission" date="2025-08" db="UniProtKB">
        <authorList>
            <consortium name="Ensembl"/>
        </authorList>
    </citation>
    <scope>IDENTIFICATION</scope>
</reference>
<dbReference type="AlphaFoldDB" id="A0A3B3YQG4"/>
<keyword evidence="5" id="KW-1185">Reference proteome</keyword>
<accession>A0A3B3YQG4</accession>
<dbReference type="InterPro" id="IPR032755">
    <property type="entry name" value="TSNAXIP1_N"/>
</dbReference>
<evidence type="ECO:0000259" key="3">
    <source>
        <dbReference type="Pfam" id="PF15739"/>
    </source>
</evidence>
<name>A0A3B3YQG4_9TELE</name>
<dbReference type="SUPFAM" id="SSF48371">
    <property type="entry name" value="ARM repeat"/>
    <property type="match status" value="1"/>
</dbReference>
<protein>
    <recommendedName>
        <fullName evidence="3">Translin-associated factor X-interacting protein 1 N-terminal domain-containing protein</fullName>
    </recommendedName>
</protein>
<evidence type="ECO:0000313" key="5">
    <source>
        <dbReference type="Proteomes" id="UP000261480"/>
    </source>
</evidence>
<evidence type="ECO:0000256" key="2">
    <source>
        <dbReference type="SAM" id="Coils"/>
    </source>
</evidence>
<feature type="coiled-coil region" evidence="2">
    <location>
        <begin position="190"/>
        <end position="217"/>
    </location>
</feature>
<dbReference type="InterPro" id="IPR016024">
    <property type="entry name" value="ARM-type_fold"/>
</dbReference>
<reference evidence="4" key="2">
    <citation type="submission" date="2025-09" db="UniProtKB">
        <authorList>
            <consortium name="Ensembl"/>
        </authorList>
    </citation>
    <scope>IDENTIFICATION</scope>
</reference>
<feature type="domain" description="Translin-associated factor X-interacting protein 1 N-terminal" evidence="3">
    <location>
        <begin position="34"/>
        <end position="137"/>
    </location>
</feature>
<dbReference type="Pfam" id="PF15739">
    <property type="entry name" value="TSNAXIP1_N"/>
    <property type="match status" value="1"/>
</dbReference>